<protein>
    <submittedName>
        <fullName evidence="4">Nucleotidyltransferase-like protein</fullName>
    </submittedName>
</protein>
<feature type="domain" description="YgxA-like substrate binding" evidence="3">
    <location>
        <begin position="120"/>
        <end position="218"/>
    </location>
</feature>
<gene>
    <name evidence="4" type="ORF">AAF454_12425</name>
</gene>
<organism evidence="4 5">
    <name type="scientific">Kurthia gibsonii</name>
    <dbReference type="NCBI Taxonomy" id="33946"/>
    <lineage>
        <taxon>Bacteria</taxon>
        <taxon>Bacillati</taxon>
        <taxon>Bacillota</taxon>
        <taxon>Bacilli</taxon>
        <taxon>Bacillales</taxon>
        <taxon>Caryophanaceae</taxon>
        <taxon>Kurthia</taxon>
    </lineage>
</organism>
<dbReference type="Gene3D" id="3.30.460.10">
    <property type="entry name" value="Beta Polymerase, domain 2"/>
    <property type="match status" value="1"/>
</dbReference>
<dbReference type="InterPro" id="IPR029348">
    <property type="entry name" value="NTF-like"/>
</dbReference>
<dbReference type="Pfam" id="PF22339">
    <property type="entry name" value="YgxA-like_sub_bind"/>
    <property type="match status" value="1"/>
</dbReference>
<name>A0ABU9LML5_9BACL</name>
<keyword evidence="5" id="KW-1185">Reference proteome</keyword>
<dbReference type="Pfam" id="PF18576">
    <property type="entry name" value="HTH_52"/>
    <property type="match status" value="1"/>
</dbReference>
<evidence type="ECO:0000259" key="3">
    <source>
        <dbReference type="Pfam" id="PF22339"/>
    </source>
</evidence>
<dbReference type="Pfam" id="PF14540">
    <property type="entry name" value="NTF-like"/>
    <property type="match status" value="1"/>
</dbReference>
<dbReference type="Gene3D" id="1.20.120.330">
    <property type="entry name" value="Nucleotidyltransferases domain 2"/>
    <property type="match status" value="1"/>
</dbReference>
<dbReference type="Proteomes" id="UP001398420">
    <property type="component" value="Unassembled WGS sequence"/>
</dbReference>
<dbReference type="RefSeq" id="WP_068450961.1">
    <property type="nucleotide sequence ID" value="NZ_CP147847.1"/>
</dbReference>
<evidence type="ECO:0000313" key="5">
    <source>
        <dbReference type="Proteomes" id="UP001398420"/>
    </source>
</evidence>
<proteinExistence type="predicted"/>
<dbReference type="InterPro" id="IPR043519">
    <property type="entry name" value="NT_sf"/>
</dbReference>
<comment type="caution">
    <text evidence="4">The sequence shown here is derived from an EMBL/GenBank/DDBJ whole genome shotgun (WGS) entry which is preliminary data.</text>
</comment>
<accession>A0ABU9LML5</accession>
<dbReference type="InterPro" id="IPR036388">
    <property type="entry name" value="WH-like_DNA-bd_sf"/>
</dbReference>
<dbReference type="EMBL" id="JBCEWA010000010">
    <property type="protein sequence ID" value="MEL5989210.1"/>
    <property type="molecule type" value="Genomic_DNA"/>
</dbReference>
<feature type="domain" description="Nucleotidyltransferase-like" evidence="1">
    <location>
        <begin position="1"/>
        <end position="118"/>
    </location>
</feature>
<evidence type="ECO:0000259" key="2">
    <source>
        <dbReference type="Pfam" id="PF18576"/>
    </source>
</evidence>
<feature type="domain" description="YgxA-like helix-turn-helix" evidence="2">
    <location>
        <begin position="224"/>
        <end position="286"/>
    </location>
</feature>
<reference evidence="4 5" key="1">
    <citation type="submission" date="2024-04" db="EMBL/GenBank/DDBJ databases">
        <authorList>
            <person name="Wu Y.S."/>
            <person name="Zhang L."/>
        </authorList>
    </citation>
    <scope>NUCLEOTIDE SEQUENCE [LARGE SCALE GENOMIC DNA]</scope>
    <source>
        <strain evidence="4 5">KG-01</strain>
    </source>
</reference>
<dbReference type="InterPro" id="IPR054515">
    <property type="entry name" value="YgxA-like_substrate-bd"/>
</dbReference>
<evidence type="ECO:0000313" key="4">
    <source>
        <dbReference type="EMBL" id="MEL5989210.1"/>
    </source>
</evidence>
<dbReference type="Gene3D" id="1.10.10.10">
    <property type="entry name" value="Winged helix-like DNA-binding domain superfamily/Winged helix DNA-binding domain"/>
    <property type="match status" value="1"/>
</dbReference>
<evidence type="ECO:0000259" key="1">
    <source>
        <dbReference type="Pfam" id="PF14540"/>
    </source>
</evidence>
<dbReference type="InterPro" id="IPR041143">
    <property type="entry name" value="YgxA_HTH"/>
</dbReference>
<sequence>MEHILRPIYQERASDPNTLGAILVEKIDDLSPETDNIDAILLILVAEAELSVFTKHYTYEEHHAAMHIVTNKQLRKWLLLGTNKKIINWIMDGRVVFDRNETIYSLRQEMRNNPRYGRHVKLGIEFSKLLRRFQEGRVSFEQRDYVDAFFQMMECLHHVARLSIIEVGVYPELKVWEQVKTYNNEIYDLYEGFIEKPRPIEQKILEVIVYIESFIDQKVVESGRHIVEVMKQKDVWTIQELHEHEELKNYSINLEVFVEYLIDKGYIKIELLPTKSNDVKHRLYKVE</sequence>